<dbReference type="InterPro" id="IPR018184">
    <property type="entry name" value="Integrin_alpha_C_CS"/>
</dbReference>
<evidence type="ECO:0000313" key="4">
    <source>
        <dbReference type="Ensembl" id="ENSCAFP00000063258.1"/>
    </source>
</evidence>
<feature type="transmembrane region" description="Helical" evidence="2">
    <location>
        <begin position="322"/>
        <end position="344"/>
    </location>
</feature>
<reference evidence="4 7" key="1">
    <citation type="journal article" date="2005" name="Nature">
        <title>Genome sequence, comparative analysis and haplotype structure of the domestic dog.</title>
        <authorList>
            <consortium name="Broad Sequencing Platform"/>
            <person name="Lindblad-Toh K."/>
            <person name="Wade C.M."/>
            <person name="Mikkelsen T.S."/>
            <person name="Karlsson E.K."/>
            <person name="Jaffe D.B."/>
            <person name="Kamal M."/>
            <person name="Clamp M."/>
            <person name="Chang J.L."/>
            <person name="Kulbokas E.J. III"/>
            <person name="Zody M.C."/>
            <person name="Mauceli E."/>
            <person name="Xie X."/>
            <person name="Breen M."/>
            <person name="Wayne R.K."/>
            <person name="Ostrander E.A."/>
            <person name="Ponting C.P."/>
            <person name="Galibert F."/>
            <person name="Smith D.R."/>
            <person name="DeJong P.J."/>
            <person name="Kirkness E."/>
            <person name="Alvarez P."/>
            <person name="Biagi T."/>
            <person name="Brockman W."/>
            <person name="Butler J."/>
            <person name="Chin C.W."/>
            <person name="Cook A."/>
            <person name="Cuff J."/>
            <person name="Daly M.J."/>
            <person name="DeCaprio D."/>
            <person name="Gnerre S."/>
            <person name="Grabherr M."/>
            <person name="Kellis M."/>
            <person name="Kleber M."/>
            <person name="Bardeleben C."/>
            <person name="Goodstadt L."/>
            <person name="Heger A."/>
            <person name="Hitte C."/>
            <person name="Kim L."/>
            <person name="Koepfli K.P."/>
            <person name="Parker H.G."/>
            <person name="Pollinger J.P."/>
            <person name="Searle S.M."/>
            <person name="Sutter N.B."/>
            <person name="Thomas R."/>
            <person name="Webber C."/>
            <person name="Baldwin J."/>
            <person name="Abebe A."/>
            <person name="Abouelleil A."/>
            <person name="Aftuck L."/>
            <person name="Ait-Zahra M."/>
            <person name="Aldredge T."/>
            <person name="Allen N."/>
            <person name="An P."/>
            <person name="Anderson S."/>
            <person name="Antoine C."/>
            <person name="Arachchi H."/>
            <person name="Aslam A."/>
            <person name="Ayotte L."/>
            <person name="Bachantsang P."/>
            <person name="Barry A."/>
            <person name="Bayul T."/>
            <person name="Benamara M."/>
            <person name="Berlin A."/>
            <person name="Bessette D."/>
            <person name="Blitshteyn B."/>
            <person name="Bloom T."/>
            <person name="Blye J."/>
            <person name="Boguslavskiy L."/>
            <person name="Bonnet C."/>
            <person name="Boukhgalter B."/>
            <person name="Brown A."/>
            <person name="Cahill P."/>
            <person name="Calixte N."/>
            <person name="Camarata J."/>
            <person name="Cheshatsang Y."/>
            <person name="Chu J."/>
            <person name="Citroen M."/>
            <person name="Collymore A."/>
            <person name="Cooke P."/>
            <person name="Dawoe T."/>
            <person name="Daza R."/>
            <person name="Decktor K."/>
            <person name="DeGray S."/>
            <person name="Dhargay N."/>
            <person name="Dooley K."/>
            <person name="Dooley K."/>
            <person name="Dorje P."/>
            <person name="Dorjee K."/>
            <person name="Dorris L."/>
            <person name="Duffey N."/>
            <person name="Dupes A."/>
            <person name="Egbiremolen O."/>
            <person name="Elong R."/>
            <person name="Falk J."/>
            <person name="Farina A."/>
            <person name="Faro S."/>
            <person name="Ferguson D."/>
            <person name="Ferreira P."/>
            <person name="Fisher S."/>
            <person name="FitzGerald M."/>
            <person name="Foley K."/>
            <person name="Foley C."/>
            <person name="Franke A."/>
            <person name="Friedrich D."/>
            <person name="Gage D."/>
            <person name="Garber M."/>
            <person name="Gearin G."/>
            <person name="Giannoukos G."/>
            <person name="Goode T."/>
            <person name="Goyette A."/>
            <person name="Graham J."/>
            <person name="Grandbois E."/>
            <person name="Gyaltsen K."/>
            <person name="Hafez N."/>
            <person name="Hagopian D."/>
            <person name="Hagos B."/>
            <person name="Hall J."/>
            <person name="Healy C."/>
            <person name="Hegarty R."/>
            <person name="Honan T."/>
            <person name="Horn A."/>
            <person name="Houde N."/>
            <person name="Hughes L."/>
            <person name="Hunnicutt L."/>
            <person name="Husby M."/>
            <person name="Jester B."/>
            <person name="Jones C."/>
            <person name="Kamat A."/>
            <person name="Kanga B."/>
            <person name="Kells C."/>
            <person name="Khazanovich D."/>
            <person name="Kieu A.C."/>
            <person name="Kisner P."/>
            <person name="Kumar M."/>
            <person name="Lance K."/>
            <person name="Landers T."/>
            <person name="Lara M."/>
            <person name="Lee W."/>
            <person name="Leger J.P."/>
            <person name="Lennon N."/>
            <person name="Leuper L."/>
            <person name="LeVine S."/>
            <person name="Liu J."/>
            <person name="Liu X."/>
            <person name="Lokyitsang Y."/>
            <person name="Lokyitsang T."/>
            <person name="Lui A."/>
            <person name="Macdonald J."/>
            <person name="Major J."/>
            <person name="Marabella R."/>
            <person name="Maru K."/>
            <person name="Matthews C."/>
            <person name="McDonough S."/>
            <person name="Mehta T."/>
            <person name="Meldrim J."/>
            <person name="Melnikov A."/>
            <person name="Meneus L."/>
            <person name="Mihalev A."/>
            <person name="Mihova T."/>
            <person name="Miller K."/>
            <person name="Mittelman R."/>
            <person name="Mlenga V."/>
            <person name="Mulrain L."/>
            <person name="Munson G."/>
            <person name="Navidi A."/>
            <person name="Naylor J."/>
            <person name="Nguyen T."/>
            <person name="Nguyen N."/>
            <person name="Nguyen C."/>
            <person name="Nguyen T."/>
            <person name="Nicol R."/>
            <person name="Norbu N."/>
            <person name="Norbu C."/>
            <person name="Novod N."/>
            <person name="Nyima T."/>
            <person name="Olandt P."/>
            <person name="O'Neill B."/>
            <person name="O'Neill K."/>
            <person name="Osman S."/>
            <person name="Oyono L."/>
            <person name="Patti C."/>
            <person name="Perrin D."/>
            <person name="Phunkhang P."/>
            <person name="Pierre F."/>
            <person name="Priest M."/>
            <person name="Rachupka A."/>
            <person name="Raghuraman S."/>
            <person name="Rameau R."/>
            <person name="Ray V."/>
            <person name="Raymond C."/>
            <person name="Rege F."/>
            <person name="Rise C."/>
            <person name="Rogers J."/>
            <person name="Rogov P."/>
            <person name="Sahalie J."/>
            <person name="Settipalli S."/>
            <person name="Sharpe T."/>
            <person name="Shea T."/>
            <person name="Sheehan M."/>
            <person name="Sherpa N."/>
            <person name="Shi J."/>
            <person name="Shih D."/>
            <person name="Sloan J."/>
            <person name="Smith C."/>
            <person name="Sparrow T."/>
            <person name="Stalker J."/>
            <person name="Stange-Thomann N."/>
            <person name="Stavropoulos S."/>
            <person name="Stone C."/>
            <person name="Stone S."/>
            <person name="Sykes S."/>
            <person name="Tchuinga P."/>
            <person name="Tenzing P."/>
            <person name="Tesfaye S."/>
            <person name="Thoulutsang D."/>
            <person name="Thoulutsang Y."/>
            <person name="Topham K."/>
            <person name="Topping I."/>
            <person name="Tsamla T."/>
            <person name="Vassiliev H."/>
            <person name="Venkataraman V."/>
            <person name="Vo A."/>
            <person name="Wangchuk T."/>
            <person name="Wangdi T."/>
            <person name="Weiand M."/>
            <person name="Wilkinson J."/>
            <person name="Wilson A."/>
            <person name="Yadav S."/>
            <person name="Yang S."/>
            <person name="Yang X."/>
            <person name="Young G."/>
            <person name="Yu Q."/>
            <person name="Zainoun J."/>
            <person name="Zembek L."/>
            <person name="Zimmer A."/>
            <person name="Lander E.S."/>
        </authorList>
    </citation>
    <scope>NUCLEOTIDE SEQUENCE [LARGE SCALE GENOMIC DNA]</scope>
    <source>
        <strain evidence="4">Boxer</strain>
    </source>
</reference>
<dbReference type="PANTHER" id="PTHR23220:SF84">
    <property type="entry name" value="INTEGRIN ALPHA-L"/>
    <property type="match status" value="1"/>
</dbReference>
<dbReference type="Gene3D" id="1.20.5.2120">
    <property type="match status" value="1"/>
</dbReference>
<reference evidence="5" key="3">
    <citation type="submission" date="2019-03" db="EMBL/GenBank/DDBJ databases">
        <authorList>
            <person name="Warren W.C."/>
            <person name="Johnson G.S."/>
        </authorList>
    </citation>
    <scope>NUCLEOTIDE SEQUENCE [LARGE SCALE GENOMIC DNA]</scope>
    <source>
        <strain evidence="5">Basenji</strain>
    </source>
</reference>
<dbReference type="Gene3D" id="2.60.40.1510">
    <property type="entry name" value="ntegrin, alpha v. Chain A, domain 3"/>
    <property type="match status" value="1"/>
</dbReference>
<dbReference type="PROSITE" id="PS00242">
    <property type="entry name" value="INTEGRIN_ALPHA"/>
    <property type="match status" value="1"/>
</dbReference>
<dbReference type="Gene3D" id="2.60.40.1530">
    <property type="entry name" value="ntegrin, alpha v. Chain A, domain 4"/>
    <property type="match status" value="1"/>
</dbReference>
<accession>A0A8C0M8Y0</accession>
<keyword evidence="3" id="KW-0732">Signal</keyword>
<dbReference type="OrthoDB" id="5317514at2759"/>
<dbReference type="AlphaFoldDB" id="A0A8C0M8Y0"/>
<evidence type="ECO:0000313" key="5">
    <source>
        <dbReference type="Ensembl" id="ENSCAFP00030003725.1"/>
    </source>
</evidence>
<dbReference type="Ensembl" id="ENSCAFT00030004197.1">
    <property type="protein sequence ID" value="ENSCAFP00030003725.1"/>
    <property type="gene ID" value="ENSCAFG00030002239.1"/>
</dbReference>
<dbReference type="Ensembl" id="ENSCAFT00040026266.1">
    <property type="protein sequence ID" value="ENSCAFP00040022836.1"/>
    <property type="gene ID" value="ENSCAFG00040013875.1"/>
</dbReference>
<keyword evidence="2" id="KW-0812">Transmembrane</keyword>
<sequence>MNSYIIITRLLLSGPSLFALASGYNLEVRHVQNFSFPHAGRHFGYRVLQVKPLTLQFRGRLVANLIYTLQLDGHRTRSRGLFPGGRQELSGNIAVTRDWSCIKLWFHFPVMFHMLLNSSWGDSVELHANVSCHNEDSGLLENNLATTTIPVLYPINILTEDKENSTLYVGFTPKGPKMYFVEHFYQVRIQPSIYDHKVPALEALIGVPVSHSEGPITHKWNVEMEPPVTCYREDLDRLPSVAEPCLPGARFHCPFVYKEEIFVKVIGTIELVEKIEASSMVSLCSSLSVSFNSIKHFHLYGSNASMAQVVMKVDIIYEKEMLHVYALSSIGGLLLLLLIFVALYKLGFFKRNLKEKMEAVEASNEIPKQDSEQPVSKEEAGDPGCLEPLQEGEAQDEAVKD</sequence>
<dbReference type="Proteomes" id="UP000002254">
    <property type="component" value="Chromosome 6"/>
</dbReference>
<evidence type="ECO:0000313" key="8">
    <source>
        <dbReference type="Proteomes" id="UP000694429"/>
    </source>
</evidence>
<proteinExistence type="predicted"/>
<evidence type="ECO:0000256" key="1">
    <source>
        <dbReference type="SAM" id="MobiDB-lite"/>
    </source>
</evidence>
<keyword evidence="2" id="KW-0472">Membrane</keyword>
<dbReference type="Gene3D" id="1.20.5.930">
    <property type="entry name" value="Bicelle-embedded integrin alpha(iib) transmembrane segment"/>
    <property type="match status" value="1"/>
</dbReference>
<dbReference type="Pfam" id="PF00357">
    <property type="entry name" value="Integrin_alpha"/>
    <property type="match status" value="1"/>
</dbReference>
<feature type="chain" id="PRO_5044671449" evidence="3">
    <location>
        <begin position="24"/>
        <end position="401"/>
    </location>
</feature>
<evidence type="ECO:0000256" key="3">
    <source>
        <dbReference type="SAM" id="SignalP"/>
    </source>
</evidence>
<protein>
    <submittedName>
        <fullName evidence="5">Integrin subunit alpha L</fullName>
    </submittedName>
</protein>
<dbReference type="PANTHER" id="PTHR23220">
    <property type="entry name" value="INTEGRIN ALPHA"/>
    <property type="match status" value="1"/>
</dbReference>
<reference evidence="6" key="2">
    <citation type="submission" date="2018-10" db="EMBL/GenBank/DDBJ databases">
        <title>De novo assembly of a Great Dane genome.</title>
        <authorList>
            <person name="Kidd J.M."/>
            <person name="Pendleton A.L."/>
            <person name="Shen F."/>
            <person name="Emery S."/>
        </authorList>
    </citation>
    <scope>NUCLEOTIDE SEQUENCE [LARGE SCALE GENOMIC DNA]</scope>
    <source>
        <strain evidence="6">Great Dane</strain>
    </source>
</reference>
<evidence type="ECO:0000313" key="7">
    <source>
        <dbReference type="Proteomes" id="UP000002254"/>
    </source>
</evidence>
<feature type="compositionally biased region" description="Basic and acidic residues" evidence="1">
    <location>
        <begin position="367"/>
        <end position="380"/>
    </location>
</feature>
<reference evidence="5" key="4">
    <citation type="submission" date="2025-05" db="UniProtKB">
        <authorList>
            <consortium name="Ensembl"/>
        </authorList>
    </citation>
    <scope>IDENTIFICATION</scope>
</reference>
<evidence type="ECO:0000256" key="2">
    <source>
        <dbReference type="SAM" id="Phobius"/>
    </source>
</evidence>
<dbReference type="Proteomes" id="UP000694542">
    <property type="component" value="Chromosome 6"/>
</dbReference>
<name>A0A8C0M8Y0_CANLF</name>
<dbReference type="Proteomes" id="UP000694429">
    <property type="component" value="Chromosome 6"/>
</dbReference>
<keyword evidence="2" id="KW-1133">Transmembrane helix</keyword>
<feature type="region of interest" description="Disordered" evidence="1">
    <location>
        <begin position="360"/>
        <end position="401"/>
    </location>
</feature>
<feature type="signal peptide" evidence="3">
    <location>
        <begin position="1"/>
        <end position="23"/>
    </location>
</feature>
<evidence type="ECO:0000313" key="6">
    <source>
        <dbReference type="Ensembl" id="ENSCAFP00040022836.1"/>
    </source>
</evidence>
<organism evidence="5 8">
    <name type="scientific">Canis lupus familiaris</name>
    <name type="common">Dog</name>
    <name type="synonym">Canis familiaris</name>
    <dbReference type="NCBI Taxonomy" id="9615"/>
    <lineage>
        <taxon>Eukaryota</taxon>
        <taxon>Metazoa</taxon>
        <taxon>Chordata</taxon>
        <taxon>Craniata</taxon>
        <taxon>Vertebrata</taxon>
        <taxon>Euteleostomi</taxon>
        <taxon>Mammalia</taxon>
        <taxon>Eutheria</taxon>
        <taxon>Laurasiatheria</taxon>
        <taxon>Carnivora</taxon>
        <taxon>Caniformia</taxon>
        <taxon>Canidae</taxon>
        <taxon>Canis</taxon>
    </lineage>
</organism>
<gene>
    <name evidence="4" type="primary">ITGAL</name>
</gene>
<dbReference type="Ensembl" id="ENSCAFT00000071624.2">
    <property type="protein sequence ID" value="ENSCAFP00000063258.1"/>
    <property type="gene ID" value="ENSCAFG00000016603.6"/>
</dbReference>